<dbReference type="SUPFAM" id="SSF51658">
    <property type="entry name" value="Xylose isomerase-like"/>
    <property type="match status" value="1"/>
</dbReference>
<dbReference type="NCBIfam" id="NF003818">
    <property type="entry name" value="PRK05409.1"/>
    <property type="match status" value="1"/>
</dbReference>
<keyword evidence="3" id="KW-1185">Reference proteome</keyword>
<comment type="caution">
    <text evidence="2">The sequence shown here is derived from an EMBL/GenBank/DDBJ whole genome shotgun (WGS) entry which is preliminary data.</text>
</comment>
<dbReference type="EMBL" id="JAUSVS010000002">
    <property type="protein sequence ID" value="MDQ0463562.1"/>
    <property type="molecule type" value="Genomic_DNA"/>
</dbReference>
<accession>A0ABU0IRK1</accession>
<dbReference type="HAMAP" id="MF_00697">
    <property type="entry name" value="UPF0276"/>
    <property type="match status" value="1"/>
</dbReference>
<dbReference type="Pfam" id="PF05114">
    <property type="entry name" value="MbnB_TglH_ChrH"/>
    <property type="match status" value="1"/>
</dbReference>
<gene>
    <name evidence="2" type="ORF">QO010_001333</name>
</gene>
<organism evidence="2 3">
    <name type="scientific">Caulobacter ginsengisoli</name>
    <dbReference type="NCBI Taxonomy" id="400775"/>
    <lineage>
        <taxon>Bacteria</taxon>
        <taxon>Pseudomonadati</taxon>
        <taxon>Pseudomonadota</taxon>
        <taxon>Alphaproteobacteria</taxon>
        <taxon>Caulobacterales</taxon>
        <taxon>Caulobacteraceae</taxon>
        <taxon>Caulobacter</taxon>
    </lineage>
</organism>
<sequence length="281" mass="31010">MRAAAGLGFKPEHFDEAMTSPAADLWFEVHPENYMMAGGPRLKMLEALRRRRPLSLHGVGLSLAADCDPDPDHLDRLKRLVDRFQPDLVSEHLAWSAWNGAYLPDLLPFPRTAHALERLAANIGQVQDHLGRAILIENPSLYLALDGHEMDEVELLTTLVRRTGCGLLVDVNNIHVSASNLGLDPHAYLDALPAQAIGEIHLAGHRIDPDGSLLIDSHDAPVAPAVWALFRRLIARIGPRPTLIERDANLPPFTDLMVERAHAEFILDRAREAAPKETAIA</sequence>
<dbReference type="PANTHER" id="PTHR42194:SF1">
    <property type="entry name" value="UPF0276 PROTEIN HI_1600"/>
    <property type="match status" value="1"/>
</dbReference>
<comment type="similarity">
    <text evidence="1">Belongs to the UPF0276 family.</text>
</comment>
<dbReference type="RefSeq" id="WP_307347583.1">
    <property type="nucleotide sequence ID" value="NZ_JAUSVS010000002.1"/>
</dbReference>
<evidence type="ECO:0000256" key="1">
    <source>
        <dbReference type="HAMAP-Rule" id="MF_00697"/>
    </source>
</evidence>
<protein>
    <recommendedName>
        <fullName evidence="1">UPF0276 protein QO010_001333</fullName>
    </recommendedName>
</protein>
<proteinExistence type="inferred from homology"/>
<dbReference type="InterPro" id="IPR036237">
    <property type="entry name" value="Xyl_isomerase-like_sf"/>
</dbReference>
<dbReference type="Gene3D" id="3.20.20.150">
    <property type="entry name" value="Divalent-metal-dependent TIM barrel enzymes"/>
    <property type="match status" value="1"/>
</dbReference>
<evidence type="ECO:0000313" key="3">
    <source>
        <dbReference type="Proteomes" id="UP001228905"/>
    </source>
</evidence>
<name>A0ABU0IRK1_9CAUL</name>
<evidence type="ECO:0000313" key="2">
    <source>
        <dbReference type="EMBL" id="MDQ0463562.1"/>
    </source>
</evidence>
<dbReference type="Proteomes" id="UP001228905">
    <property type="component" value="Unassembled WGS sequence"/>
</dbReference>
<dbReference type="PANTHER" id="PTHR42194">
    <property type="entry name" value="UPF0276 PROTEIN HI_1600"/>
    <property type="match status" value="1"/>
</dbReference>
<reference evidence="2 3" key="1">
    <citation type="submission" date="2023-07" db="EMBL/GenBank/DDBJ databases">
        <title>Genomic Encyclopedia of Type Strains, Phase IV (KMG-IV): sequencing the most valuable type-strain genomes for metagenomic binning, comparative biology and taxonomic classification.</title>
        <authorList>
            <person name="Goeker M."/>
        </authorList>
    </citation>
    <scope>NUCLEOTIDE SEQUENCE [LARGE SCALE GENOMIC DNA]</scope>
    <source>
        <strain evidence="2 3">DSM 18695</strain>
    </source>
</reference>
<dbReference type="InterPro" id="IPR007801">
    <property type="entry name" value="MbnB/TglH/ChrH"/>
</dbReference>